<accession>A0A927MYW5</accession>
<dbReference type="Pfam" id="PF02909">
    <property type="entry name" value="TetR_C_1"/>
    <property type="match status" value="1"/>
</dbReference>
<name>A0A927MYW5_9ACTN</name>
<evidence type="ECO:0000313" key="5">
    <source>
        <dbReference type="Proteomes" id="UP000638648"/>
    </source>
</evidence>
<dbReference type="Proteomes" id="UP000638648">
    <property type="component" value="Unassembled WGS sequence"/>
</dbReference>
<dbReference type="SUPFAM" id="SSF48498">
    <property type="entry name" value="Tetracyclin repressor-like, C-terminal domain"/>
    <property type="match status" value="1"/>
</dbReference>
<gene>
    <name evidence="4" type="ORF">HEB94_006348</name>
</gene>
<reference evidence="4" key="1">
    <citation type="submission" date="2020-10" db="EMBL/GenBank/DDBJ databases">
        <title>Sequencing the genomes of 1000 actinobacteria strains.</title>
        <authorList>
            <person name="Klenk H.-P."/>
        </authorList>
    </citation>
    <scope>NUCLEOTIDE SEQUENCE</scope>
    <source>
        <strain evidence="4">DSM 45354</strain>
    </source>
</reference>
<comment type="caution">
    <text evidence="4">The sequence shown here is derived from an EMBL/GenBank/DDBJ whole genome shotgun (WGS) entry which is preliminary data.</text>
</comment>
<evidence type="ECO:0000313" key="4">
    <source>
        <dbReference type="EMBL" id="MBE1609500.1"/>
    </source>
</evidence>
<sequence length="178" mass="20035">MALYRYVGSKDGLTDLMLDAAVAEVALPERGSDWRADLHELALRSWAMVRRHRWYAQLVHTRPPAGPHMMRRTEFMLSVLTDRGVPLVSAMTYAALVDRHIFGSGLQDAEEHRMRTRYGLDSAEKFLAAITQVRDLAAADGRCPQLTRWLSEPAGPSMDEQFELGLDCLLDGIAERLP</sequence>
<keyword evidence="2" id="KW-0804">Transcription</keyword>
<dbReference type="AlphaFoldDB" id="A0A927MYW5"/>
<dbReference type="Gene3D" id="1.10.10.60">
    <property type="entry name" value="Homeodomain-like"/>
    <property type="match status" value="1"/>
</dbReference>
<dbReference type="InterPro" id="IPR004111">
    <property type="entry name" value="Repressor_TetR_C"/>
</dbReference>
<evidence type="ECO:0000259" key="3">
    <source>
        <dbReference type="Pfam" id="PF02909"/>
    </source>
</evidence>
<evidence type="ECO:0000256" key="2">
    <source>
        <dbReference type="ARBA" id="ARBA00023163"/>
    </source>
</evidence>
<dbReference type="RefSeq" id="WP_192753068.1">
    <property type="nucleotide sequence ID" value="NZ_BAABJL010000156.1"/>
</dbReference>
<dbReference type="Gene3D" id="1.10.357.10">
    <property type="entry name" value="Tetracycline Repressor, domain 2"/>
    <property type="match status" value="1"/>
</dbReference>
<proteinExistence type="predicted"/>
<feature type="domain" description="Tetracycline repressor TetR C-terminal" evidence="3">
    <location>
        <begin position="27"/>
        <end position="176"/>
    </location>
</feature>
<evidence type="ECO:0000256" key="1">
    <source>
        <dbReference type="ARBA" id="ARBA00023015"/>
    </source>
</evidence>
<keyword evidence="5" id="KW-1185">Reference proteome</keyword>
<dbReference type="InterPro" id="IPR036271">
    <property type="entry name" value="Tet_transcr_reg_TetR-rel_C_sf"/>
</dbReference>
<organism evidence="4 5">
    <name type="scientific">Actinopolymorpha pittospori</name>
    <dbReference type="NCBI Taxonomy" id="648752"/>
    <lineage>
        <taxon>Bacteria</taxon>
        <taxon>Bacillati</taxon>
        <taxon>Actinomycetota</taxon>
        <taxon>Actinomycetes</taxon>
        <taxon>Propionibacteriales</taxon>
        <taxon>Actinopolymorphaceae</taxon>
        <taxon>Actinopolymorpha</taxon>
    </lineage>
</organism>
<dbReference type="EMBL" id="JADBEM010000001">
    <property type="protein sequence ID" value="MBE1609500.1"/>
    <property type="molecule type" value="Genomic_DNA"/>
</dbReference>
<dbReference type="GO" id="GO:0045892">
    <property type="term" value="P:negative regulation of DNA-templated transcription"/>
    <property type="evidence" value="ECO:0007669"/>
    <property type="project" value="InterPro"/>
</dbReference>
<keyword evidence="1" id="KW-0805">Transcription regulation</keyword>
<protein>
    <submittedName>
        <fullName evidence="4">AcrR family transcriptional regulator</fullName>
    </submittedName>
</protein>